<keyword evidence="6" id="KW-0012">Acyltransferase</keyword>
<evidence type="ECO:0000256" key="1">
    <source>
        <dbReference type="ARBA" id="ARBA00022450"/>
    </source>
</evidence>
<evidence type="ECO:0000256" key="4">
    <source>
        <dbReference type="ARBA" id="ARBA00023194"/>
    </source>
</evidence>
<dbReference type="GO" id="GO:0004312">
    <property type="term" value="F:fatty acid synthase activity"/>
    <property type="evidence" value="ECO:0007669"/>
    <property type="project" value="TreeGrafter"/>
</dbReference>
<dbReference type="InterPro" id="IPR036736">
    <property type="entry name" value="ACP-like_sf"/>
</dbReference>
<dbReference type="FunFam" id="1.10.1200.10:FF:000007">
    <property type="entry name" value="Probable polyketide synthase pks17"/>
    <property type="match status" value="1"/>
</dbReference>
<keyword evidence="3" id="KW-0808">Transferase</keyword>
<dbReference type="Pfam" id="PF18369">
    <property type="entry name" value="PKS_DE"/>
    <property type="match status" value="1"/>
</dbReference>
<dbReference type="EMBL" id="SZPR01000007">
    <property type="protein sequence ID" value="TKT11022.1"/>
    <property type="molecule type" value="Genomic_DNA"/>
</dbReference>
<dbReference type="PROSITE" id="PS50075">
    <property type="entry name" value="CARRIER"/>
    <property type="match status" value="1"/>
</dbReference>
<evidence type="ECO:0000313" key="11">
    <source>
        <dbReference type="Proteomes" id="UP000308632"/>
    </source>
</evidence>
<dbReference type="InterPro" id="IPR009081">
    <property type="entry name" value="PP-bd_ACP"/>
</dbReference>
<evidence type="ECO:0000259" key="9">
    <source>
        <dbReference type="PROSITE" id="PS52004"/>
    </source>
</evidence>
<dbReference type="SUPFAM" id="SSF55048">
    <property type="entry name" value="Probable ACP-binding domain of malonyl-CoA ACP transacylase"/>
    <property type="match status" value="1"/>
</dbReference>
<proteinExistence type="predicted"/>
<dbReference type="GO" id="GO:0031177">
    <property type="term" value="F:phosphopantetheine binding"/>
    <property type="evidence" value="ECO:0007669"/>
    <property type="project" value="InterPro"/>
</dbReference>
<dbReference type="InterPro" id="IPR016035">
    <property type="entry name" value="Acyl_Trfase/lysoPLipase"/>
</dbReference>
<dbReference type="Gene3D" id="3.40.47.10">
    <property type="match status" value="1"/>
</dbReference>
<dbReference type="SUPFAM" id="SSF47336">
    <property type="entry name" value="ACP-like"/>
    <property type="match status" value="1"/>
</dbReference>
<feature type="region of interest" description="Disordered" evidence="7">
    <location>
        <begin position="715"/>
        <end position="745"/>
    </location>
</feature>
<evidence type="ECO:0000256" key="3">
    <source>
        <dbReference type="ARBA" id="ARBA00022679"/>
    </source>
</evidence>
<sequence>FSADADGTGWSEGVGILVLEKLSDAHRNNHTVLAVIRGSAVNQDGASNGLTAPNGPSQQRVIHTALTNAGLTPADIDAVEAHGTGTRLGDPIEAQALINTYGQAHTPDHPLYLGSLKSNIGHTQAAAGVGGIIKMIQAIQHNTLPATLHADTPSPLIDWNTGTVQLLTHTRPWPPTTHPRRAAVSSFGISGTNAHIILEQAPPTPTTPEETHTETPGAVKPLPVTVLPLSARTPAALAAQAARVSGLLGQEPARDLGFSLATTRAHLDVRAVVAAADEEGLRQGLLALTDGGSAPTLVRAPAGETRPGGAPAFLFTGQGSQRPGMGRELYEAFPVFAETLDTVCAVLDRHLDRPLRELIFAAEGSPEAALLDETRYTQTALFALEVALYRLAESWGLRPGHLLGHSVGELVAAHVAGVLSLADACTLVAARGRLMQALPPGGAMLSVLAAEEEVAPLLSGRAHEVGVAAVNGPASTVVSGTEDAVDALADELAARGVKARRLRVSHAFHSPLMEPMLEEFRAVVAGLSLREPQIPVVSNLYGRVATGDELRSPEYWVRHVREAVRFHDGITTLVEAGVSTFVELGPDAVLTALAQEALTDRSEAAAVVPALRRGRPQTETFTVAVATAHVRGADVDWRALYAGSGSRTVALPTYPFQRRRYWLQAEEAHAAPAGSAEARFWEAVEQEDLSSLATALGAEREALGEVLPALSAWRRRHAAATPEPGASAPAPRDPQQTQDAHGAQEAAGGLLAALAALAPADRERRVLELVRTEIAEVLQLPGGDEVQPRRPLKELGFDSLAAVNLRNRLVAATGLTLPATLAFDHPTPVALAGRITAELAPPEPVADLHGALDRIGAALAGADDGERERAAARLRQLLTELPAPAADAAGDLAERLDDADGDDLFDLIDSELDAS</sequence>
<dbReference type="RefSeq" id="WP_137298916.1">
    <property type="nucleotide sequence ID" value="NZ_SZPR01000007.1"/>
</dbReference>
<dbReference type="InterPro" id="IPR014031">
    <property type="entry name" value="Ketoacyl_synth_C"/>
</dbReference>
<dbReference type="InterPro" id="IPR032821">
    <property type="entry name" value="PKS_assoc"/>
</dbReference>
<protein>
    <submittedName>
        <fullName evidence="10">Type I polyketide synthase</fullName>
    </submittedName>
</protein>
<dbReference type="InterPro" id="IPR006162">
    <property type="entry name" value="Ppantetheine_attach_site"/>
</dbReference>
<name>A0A4U5X8M4_STRGB</name>
<dbReference type="PROSITE" id="PS00012">
    <property type="entry name" value="PHOSPHOPANTETHEINE"/>
    <property type="match status" value="1"/>
</dbReference>
<dbReference type="Pfam" id="PF02801">
    <property type="entry name" value="Ketoacyl-synt_C"/>
    <property type="match status" value="1"/>
</dbReference>
<dbReference type="InterPro" id="IPR001227">
    <property type="entry name" value="Ac_transferase_dom_sf"/>
</dbReference>
<dbReference type="InterPro" id="IPR020806">
    <property type="entry name" value="PKS_PP-bd"/>
</dbReference>
<dbReference type="PANTHER" id="PTHR43775:SF51">
    <property type="entry name" value="INACTIVE PHENOLPHTHIOCEROL SYNTHESIS POLYKETIDE SYNTHASE TYPE I PKS1-RELATED"/>
    <property type="match status" value="1"/>
</dbReference>
<dbReference type="SUPFAM" id="SSF53901">
    <property type="entry name" value="Thiolase-like"/>
    <property type="match status" value="1"/>
</dbReference>
<evidence type="ECO:0000256" key="7">
    <source>
        <dbReference type="SAM" id="MobiDB-lite"/>
    </source>
</evidence>
<feature type="non-terminal residue" evidence="10">
    <location>
        <position position="1"/>
    </location>
</feature>
<dbReference type="FunFam" id="3.40.366.10:FF:000002">
    <property type="entry name" value="Probable polyketide synthase 2"/>
    <property type="match status" value="1"/>
</dbReference>
<reference evidence="10 11" key="1">
    <citation type="submission" date="2019-04" db="EMBL/GenBank/DDBJ databases">
        <title>Streptomyces lasaliensis sp.nov., an Actinomycete isolated from soil which produces the polyether antibiotic lasalocid.</title>
        <authorList>
            <person name="Erwin G."/>
            <person name="Haber C."/>
        </authorList>
    </citation>
    <scope>NUCLEOTIDE SEQUENCE [LARGE SCALE GENOMIC DNA]</scope>
    <source>
        <strain evidence="10 11">DSM 40089</strain>
    </source>
</reference>
<keyword evidence="5" id="KW-0511">Multifunctional enzyme</keyword>
<dbReference type="InterPro" id="IPR014043">
    <property type="entry name" value="Acyl_transferase_dom"/>
</dbReference>
<dbReference type="SMART" id="SM00825">
    <property type="entry name" value="PKS_KS"/>
    <property type="match status" value="1"/>
</dbReference>
<dbReference type="CDD" id="cd00833">
    <property type="entry name" value="PKS"/>
    <property type="match status" value="1"/>
</dbReference>
<dbReference type="InterPro" id="IPR020841">
    <property type="entry name" value="PKS_Beta-ketoAc_synthase_dom"/>
</dbReference>
<evidence type="ECO:0000313" key="10">
    <source>
        <dbReference type="EMBL" id="TKT11022.1"/>
    </source>
</evidence>
<keyword evidence="4" id="KW-0045">Antibiotic biosynthesis</keyword>
<feature type="domain" description="Carrier" evidence="8">
    <location>
        <begin position="764"/>
        <end position="839"/>
    </location>
</feature>
<dbReference type="InterPro" id="IPR041618">
    <property type="entry name" value="PKS_DE"/>
</dbReference>
<organism evidence="10 11">
    <name type="scientific">Streptomyces galbus</name>
    <dbReference type="NCBI Taxonomy" id="33898"/>
    <lineage>
        <taxon>Bacteria</taxon>
        <taxon>Bacillati</taxon>
        <taxon>Actinomycetota</taxon>
        <taxon>Actinomycetes</taxon>
        <taxon>Kitasatosporales</taxon>
        <taxon>Streptomycetaceae</taxon>
        <taxon>Streptomyces</taxon>
    </lineage>
</organism>
<evidence type="ECO:0000256" key="5">
    <source>
        <dbReference type="ARBA" id="ARBA00023268"/>
    </source>
</evidence>
<dbReference type="AlphaFoldDB" id="A0A4U5X8M4"/>
<dbReference type="Proteomes" id="UP000308632">
    <property type="component" value="Unassembled WGS sequence"/>
</dbReference>
<evidence type="ECO:0000256" key="6">
    <source>
        <dbReference type="ARBA" id="ARBA00023315"/>
    </source>
</evidence>
<accession>A0A4U5X8M4</accession>
<dbReference type="Gene3D" id="3.40.366.10">
    <property type="entry name" value="Malonyl-Coenzyme A Acyl Carrier Protein, domain 2"/>
    <property type="match status" value="1"/>
</dbReference>
<dbReference type="SMART" id="SM00827">
    <property type="entry name" value="PKS_AT"/>
    <property type="match status" value="1"/>
</dbReference>
<comment type="caution">
    <text evidence="10">The sequence shown here is derived from an EMBL/GenBank/DDBJ whole genome shotgun (WGS) entry which is preliminary data.</text>
</comment>
<gene>
    <name evidence="10" type="ORF">E4U92_04475</name>
</gene>
<dbReference type="Pfam" id="PF16197">
    <property type="entry name" value="KAsynt_C_assoc"/>
    <property type="match status" value="1"/>
</dbReference>
<dbReference type="SUPFAM" id="SSF52151">
    <property type="entry name" value="FabD/lysophospholipase-like"/>
    <property type="match status" value="1"/>
</dbReference>
<dbReference type="Gene3D" id="6.10.140.1830">
    <property type="match status" value="1"/>
</dbReference>
<dbReference type="SMART" id="SM00823">
    <property type="entry name" value="PKS_PP"/>
    <property type="match status" value="1"/>
</dbReference>
<keyword evidence="2" id="KW-0597">Phosphoprotein</keyword>
<evidence type="ECO:0000256" key="2">
    <source>
        <dbReference type="ARBA" id="ARBA00022553"/>
    </source>
</evidence>
<dbReference type="GO" id="GO:0006633">
    <property type="term" value="P:fatty acid biosynthetic process"/>
    <property type="evidence" value="ECO:0007669"/>
    <property type="project" value="TreeGrafter"/>
</dbReference>
<dbReference type="PANTHER" id="PTHR43775">
    <property type="entry name" value="FATTY ACID SYNTHASE"/>
    <property type="match status" value="1"/>
</dbReference>
<feature type="domain" description="Ketosynthase family 3 (KS3)" evidence="9">
    <location>
        <begin position="1"/>
        <end position="200"/>
    </location>
</feature>
<dbReference type="Pfam" id="PF00698">
    <property type="entry name" value="Acyl_transf_1"/>
    <property type="match status" value="1"/>
</dbReference>
<dbReference type="Gene3D" id="3.30.70.3290">
    <property type="match status" value="1"/>
</dbReference>
<dbReference type="InterPro" id="IPR016036">
    <property type="entry name" value="Malonyl_transacylase_ACP-bd"/>
</dbReference>
<dbReference type="Gene3D" id="1.10.1200.10">
    <property type="entry name" value="ACP-like"/>
    <property type="match status" value="1"/>
</dbReference>
<dbReference type="PROSITE" id="PS52004">
    <property type="entry name" value="KS3_2"/>
    <property type="match status" value="1"/>
</dbReference>
<dbReference type="GO" id="GO:0017000">
    <property type="term" value="P:antibiotic biosynthetic process"/>
    <property type="evidence" value="ECO:0007669"/>
    <property type="project" value="UniProtKB-KW"/>
</dbReference>
<keyword evidence="1" id="KW-0596">Phosphopantetheine</keyword>
<dbReference type="InterPro" id="IPR016039">
    <property type="entry name" value="Thiolase-like"/>
</dbReference>
<evidence type="ECO:0000259" key="8">
    <source>
        <dbReference type="PROSITE" id="PS50075"/>
    </source>
</evidence>
<dbReference type="InterPro" id="IPR050091">
    <property type="entry name" value="PKS_NRPS_Biosynth_Enz"/>
</dbReference>
<dbReference type="Pfam" id="PF00550">
    <property type="entry name" value="PP-binding"/>
    <property type="match status" value="1"/>
</dbReference>